<dbReference type="InterPro" id="IPR035490">
    <property type="entry name" value="GlmS/FrlB_SIS"/>
</dbReference>
<feature type="active site" description="For Fru-6P isomerization activity" evidence="10">
    <location>
        <position position="602"/>
    </location>
</feature>
<evidence type="ECO:0000256" key="7">
    <source>
        <dbReference type="ARBA" id="ARBA00022679"/>
    </source>
</evidence>
<dbReference type="EC" id="2.6.1.16" evidence="3 10"/>
<comment type="subcellular location">
    <subcellularLocation>
        <location evidence="2 10">Cytoplasm</location>
    </subcellularLocation>
</comment>
<comment type="function">
    <text evidence="10">Catalyzes the first step in hexosamine metabolism, converting fructose-6P into glucosamine-6P using glutamine as a nitrogen source.</text>
</comment>
<dbReference type="Proteomes" id="UP001268683">
    <property type="component" value="Chromosome"/>
</dbReference>
<gene>
    <name evidence="10 13" type="primary">glmS</name>
    <name evidence="13" type="ORF">QGN29_02060</name>
</gene>
<dbReference type="PANTHER" id="PTHR10937:SF0">
    <property type="entry name" value="GLUTAMINE--FRUCTOSE-6-PHOSPHATE TRANSAMINASE (ISOMERIZING)"/>
    <property type="match status" value="1"/>
</dbReference>
<dbReference type="InterPro" id="IPR017932">
    <property type="entry name" value="GATase_2_dom"/>
</dbReference>
<feature type="domain" description="SIS" evidence="12">
    <location>
        <begin position="283"/>
        <end position="422"/>
    </location>
</feature>
<keyword evidence="6 10" id="KW-0032">Aminotransferase</keyword>
<dbReference type="Gene3D" id="3.40.50.10490">
    <property type="entry name" value="Glucose-6-phosphate isomerase like protein, domain 1"/>
    <property type="match status" value="2"/>
</dbReference>
<evidence type="ECO:0000256" key="8">
    <source>
        <dbReference type="ARBA" id="ARBA00022737"/>
    </source>
</evidence>
<comment type="subunit">
    <text evidence="10">Homodimer.</text>
</comment>
<protein>
    <recommendedName>
        <fullName evidence="4 10">Glutamine--fructose-6-phosphate aminotransferase [isomerizing]</fullName>
        <ecNumber evidence="3 10">2.6.1.16</ecNumber>
    </recommendedName>
    <alternativeName>
        <fullName evidence="10">D-fructose-6-phosphate amidotransferase</fullName>
    </alternativeName>
    <alternativeName>
        <fullName evidence="10">GFAT</fullName>
    </alternativeName>
    <alternativeName>
        <fullName evidence="10">Glucosamine-6-phosphate synthase</fullName>
    </alternativeName>
    <alternativeName>
        <fullName evidence="10">Hexosephosphate aminotransferase</fullName>
    </alternativeName>
    <alternativeName>
        <fullName evidence="10">L-glutamine--D-fructose-6-phosphate amidotransferase</fullName>
    </alternativeName>
</protein>
<accession>A0AA52EEB7</accession>
<dbReference type="PANTHER" id="PTHR10937">
    <property type="entry name" value="GLUCOSAMINE--FRUCTOSE-6-PHOSPHATE AMINOTRANSFERASE, ISOMERIZING"/>
    <property type="match status" value="1"/>
</dbReference>
<evidence type="ECO:0000259" key="12">
    <source>
        <dbReference type="PROSITE" id="PS51464"/>
    </source>
</evidence>
<feature type="initiator methionine" description="Removed" evidence="10">
    <location>
        <position position="1"/>
    </location>
</feature>
<feature type="domain" description="Glutamine amidotransferase type-2" evidence="11">
    <location>
        <begin position="2"/>
        <end position="217"/>
    </location>
</feature>
<evidence type="ECO:0000313" key="13">
    <source>
        <dbReference type="EMBL" id="WND03150.1"/>
    </source>
</evidence>
<dbReference type="GO" id="GO:0006487">
    <property type="term" value="P:protein N-linked glycosylation"/>
    <property type="evidence" value="ECO:0007669"/>
    <property type="project" value="TreeGrafter"/>
</dbReference>
<keyword evidence="14" id="KW-1185">Reference proteome</keyword>
<evidence type="ECO:0000256" key="2">
    <source>
        <dbReference type="ARBA" id="ARBA00004496"/>
    </source>
</evidence>
<dbReference type="InterPro" id="IPR029055">
    <property type="entry name" value="Ntn_hydrolases_N"/>
</dbReference>
<dbReference type="GO" id="GO:0046349">
    <property type="term" value="P:amino sugar biosynthetic process"/>
    <property type="evidence" value="ECO:0007669"/>
    <property type="project" value="UniProtKB-ARBA"/>
</dbReference>
<dbReference type="NCBIfam" id="TIGR01135">
    <property type="entry name" value="glmS"/>
    <property type="match status" value="1"/>
</dbReference>
<reference evidence="13" key="1">
    <citation type="submission" date="2023-04" db="EMBL/GenBank/DDBJ databases">
        <title>Complete genome sequence of Temperatibacter marinus.</title>
        <authorList>
            <person name="Rong J.-C."/>
            <person name="Yi M.-L."/>
            <person name="Zhao Q."/>
        </authorList>
    </citation>
    <scope>NUCLEOTIDE SEQUENCE</scope>
    <source>
        <strain evidence="13">NBRC 110045</strain>
    </source>
</reference>
<evidence type="ECO:0000256" key="10">
    <source>
        <dbReference type="HAMAP-Rule" id="MF_00164"/>
    </source>
</evidence>
<dbReference type="GO" id="GO:0097367">
    <property type="term" value="F:carbohydrate derivative binding"/>
    <property type="evidence" value="ECO:0007669"/>
    <property type="project" value="InterPro"/>
</dbReference>
<dbReference type="InterPro" id="IPR035466">
    <property type="entry name" value="GlmS/AgaS_SIS"/>
</dbReference>
<dbReference type="GO" id="GO:0005975">
    <property type="term" value="P:carbohydrate metabolic process"/>
    <property type="evidence" value="ECO:0007669"/>
    <property type="project" value="UniProtKB-UniRule"/>
</dbReference>
<dbReference type="CDD" id="cd05008">
    <property type="entry name" value="SIS_GlmS_GlmD_1"/>
    <property type="match status" value="1"/>
</dbReference>
<evidence type="ECO:0000256" key="5">
    <source>
        <dbReference type="ARBA" id="ARBA00022490"/>
    </source>
</evidence>
<dbReference type="FunFam" id="3.60.20.10:FF:000006">
    <property type="entry name" value="Glutamine--fructose-6-phosphate aminotransferase [isomerizing]"/>
    <property type="match status" value="1"/>
</dbReference>
<evidence type="ECO:0000256" key="9">
    <source>
        <dbReference type="ARBA" id="ARBA00022962"/>
    </source>
</evidence>
<dbReference type="RefSeq" id="WP_310798999.1">
    <property type="nucleotide sequence ID" value="NZ_CP123872.1"/>
</dbReference>
<dbReference type="GO" id="GO:0005829">
    <property type="term" value="C:cytosol"/>
    <property type="evidence" value="ECO:0007669"/>
    <property type="project" value="TreeGrafter"/>
</dbReference>
<dbReference type="SUPFAM" id="SSF53697">
    <property type="entry name" value="SIS domain"/>
    <property type="match status" value="1"/>
</dbReference>
<dbReference type="InterPro" id="IPR047084">
    <property type="entry name" value="GFAT_N"/>
</dbReference>
<dbReference type="InterPro" id="IPR001347">
    <property type="entry name" value="SIS_dom"/>
</dbReference>
<name>A0AA52EEB7_9PROT</name>
<proteinExistence type="inferred from homology"/>
<evidence type="ECO:0000259" key="11">
    <source>
        <dbReference type="PROSITE" id="PS51278"/>
    </source>
</evidence>
<comment type="catalytic activity">
    <reaction evidence="1 10">
        <text>D-fructose 6-phosphate + L-glutamine = D-glucosamine 6-phosphate + L-glutamate</text>
        <dbReference type="Rhea" id="RHEA:13237"/>
        <dbReference type="ChEBI" id="CHEBI:29985"/>
        <dbReference type="ChEBI" id="CHEBI:58359"/>
        <dbReference type="ChEBI" id="CHEBI:58725"/>
        <dbReference type="ChEBI" id="CHEBI:61527"/>
        <dbReference type="EC" id="2.6.1.16"/>
    </reaction>
</comment>
<keyword evidence="5 10" id="KW-0963">Cytoplasm</keyword>
<evidence type="ECO:0000313" key="14">
    <source>
        <dbReference type="Proteomes" id="UP001268683"/>
    </source>
</evidence>
<dbReference type="InterPro" id="IPR005855">
    <property type="entry name" value="GFAT"/>
</dbReference>
<dbReference type="CDD" id="cd05009">
    <property type="entry name" value="SIS_GlmS_GlmD_2"/>
    <property type="match status" value="1"/>
</dbReference>
<dbReference type="Gene3D" id="3.60.20.10">
    <property type="entry name" value="Glutamine Phosphoribosylpyrophosphate, subunit 1, domain 1"/>
    <property type="match status" value="1"/>
</dbReference>
<dbReference type="SUPFAM" id="SSF56235">
    <property type="entry name" value="N-terminal nucleophile aminohydrolases (Ntn hydrolases)"/>
    <property type="match status" value="1"/>
</dbReference>
<evidence type="ECO:0000256" key="4">
    <source>
        <dbReference type="ARBA" id="ARBA00016090"/>
    </source>
</evidence>
<keyword evidence="7 10" id="KW-0808">Transferase</keyword>
<evidence type="ECO:0000256" key="6">
    <source>
        <dbReference type="ARBA" id="ARBA00022576"/>
    </source>
</evidence>
<dbReference type="PROSITE" id="PS51464">
    <property type="entry name" value="SIS"/>
    <property type="match status" value="2"/>
</dbReference>
<dbReference type="InterPro" id="IPR046348">
    <property type="entry name" value="SIS_dom_sf"/>
</dbReference>
<feature type="active site" description="Nucleophile; for GATase activity" evidence="10">
    <location>
        <position position="2"/>
    </location>
</feature>
<dbReference type="NCBIfam" id="NF001484">
    <property type="entry name" value="PRK00331.1"/>
    <property type="match status" value="1"/>
</dbReference>
<sequence length="607" mass="65920">MCGIIGIAGQTTVADRLVDALQRLEYRGYDSAGIATFSNGSLDRRRAVGKLSALRKLLFSDPLEGTSGIGHTRWATHGTVTAQNAHPHMTDTVALVHNGIIENFKDLKEDLVSNGYTFEGESDTEVVTQLFTFHLKQTGSGQGAMKATLDAIEGAFALAIQIIDEPDVLYCARKGSPLVVGIGEGENFIGSDALALSGLTNRVIYLEEGDWAVISPDTIQLFDHTHTMVYRQEKQSLNTGALVSKGNYNHFMLKEIHEQPIVVAQTLGKYIDYSKRSIDLGDLPIDLSQIPRVTLIACGTSYYAAMVAKYWFEKIAKVPVDLDIASEFRYRDAVMAEGGLTLLISQSGETADTLAALRHAKEKGQIIATIINVDGSSMARESEMVFHTYAGPEIGVASTKAFTCQLSVLACLVLATAKAKQSLSQEDEQQYVKALEEAPSLMSMALTKEDQFKTVARDLAKARDILFLGRGVDYPIALEGALKLKEISYIHAEGYAAGEMKHGPIALIDENVPVIVLAPSSEIYEKTISNMQEVLARGGKIVLISDDAGLQGYRDDSLATIELPKAKSFISPLLYSIPIQLLAYYTAIAKGTDVDQPRNLAKSVTVE</sequence>
<dbReference type="FunFam" id="3.40.50.10490:FF:000001">
    <property type="entry name" value="Glutamine--fructose-6-phosphate aminotransferase [isomerizing]"/>
    <property type="match status" value="1"/>
</dbReference>
<dbReference type="GO" id="GO:0006002">
    <property type="term" value="P:fructose 6-phosphate metabolic process"/>
    <property type="evidence" value="ECO:0007669"/>
    <property type="project" value="TreeGrafter"/>
</dbReference>
<evidence type="ECO:0000256" key="1">
    <source>
        <dbReference type="ARBA" id="ARBA00001031"/>
    </source>
</evidence>
<dbReference type="PROSITE" id="PS51278">
    <property type="entry name" value="GATASE_TYPE_2"/>
    <property type="match status" value="1"/>
</dbReference>
<evidence type="ECO:0000256" key="3">
    <source>
        <dbReference type="ARBA" id="ARBA00012916"/>
    </source>
</evidence>
<dbReference type="AlphaFoldDB" id="A0AA52EEB7"/>
<keyword evidence="8" id="KW-0677">Repeat</keyword>
<dbReference type="KEGG" id="tmk:QGN29_02060"/>
<dbReference type="GO" id="GO:0004360">
    <property type="term" value="F:glutamine-fructose-6-phosphate transaminase (isomerizing) activity"/>
    <property type="evidence" value="ECO:0007669"/>
    <property type="project" value="UniProtKB-UniRule"/>
</dbReference>
<organism evidence="13 14">
    <name type="scientific">Temperatibacter marinus</name>
    <dbReference type="NCBI Taxonomy" id="1456591"/>
    <lineage>
        <taxon>Bacteria</taxon>
        <taxon>Pseudomonadati</taxon>
        <taxon>Pseudomonadota</taxon>
        <taxon>Alphaproteobacteria</taxon>
        <taxon>Kordiimonadales</taxon>
        <taxon>Temperatibacteraceae</taxon>
        <taxon>Temperatibacter</taxon>
    </lineage>
</organism>
<feature type="domain" description="SIS" evidence="12">
    <location>
        <begin position="455"/>
        <end position="597"/>
    </location>
</feature>
<dbReference type="CDD" id="cd00714">
    <property type="entry name" value="GFAT"/>
    <property type="match status" value="1"/>
</dbReference>
<dbReference type="FunFam" id="3.40.50.10490:FF:000002">
    <property type="entry name" value="Glutamine--fructose-6-phosphate aminotransferase [isomerizing]"/>
    <property type="match status" value="1"/>
</dbReference>
<dbReference type="GO" id="GO:0006047">
    <property type="term" value="P:UDP-N-acetylglucosamine metabolic process"/>
    <property type="evidence" value="ECO:0007669"/>
    <property type="project" value="TreeGrafter"/>
</dbReference>
<keyword evidence="9" id="KW-0315">Glutamine amidotransferase</keyword>
<dbReference type="Pfam" id="PF13522">
    <property type="entry name" value="GATase_6"/>
    <property type="match status" value="1"/>
</dbReference>
<dbReference type="Pfam" id="PF01380">
    <property type="entry name" value="SIS"/>
    <property type="match status" value="2"/>
</dbReference>
<dbReference type="EMBL" id="CP123872">
    <property type="protein sequence ID" value="WND03150.1"/>
    <property type="molecule type" value="Genomic_DNA"/>
</dbReference>
<dbReference type="HAMAP" id="MF_00164">
    <property type="entry name" value="GlmS"/>
    <property type="match status" value="1"/>
</dbReference>